<evidence type="ECO:0000256" key="1">
    <source>
        <dbReference type="ARBA" id="ARBA00022723"/>
    </source>
</evidence>
<dbReference type="FunFam" id="1.10.238.10:FF:000007">
    <property type="entry name" value="Putative myosin regulatory light chain sqh"/>
    <property type="match status" value="1"/>
</dbReference>
<dbReference type="InterPro" id="IPR011992">
    <property type="entry name" value="EF-hand-dom_pair"/>
</dbReference>
<dbReference type="AlphaFoldDB" id="A0AAA9T2T5"/>
<dbReference type="InterPro" id="IPR002048">
    <property type="entry name" value="EF_hand_dom"/>
</dbReference>
<reference evidence="6" key="2">
    <citation type="submission" date="2025-08" db="UniProtKB">
        <authorList>
            <consortium name="Ensembl"/>
        </authorList>
    </citation>
    <scope>IDENTIFICATION</scope>
    <source>
        <strain evidence="6">Hereford</strain>
    </source>
</reference>
<keyword evidence="2" id="KW-0677">Repeat</keyword>
<dbReference type="Ensembl" id="ENSBTAT00000111146.1">
    <property type="protein sequence ID" value="ENSBTAP00000090950.1"/>
    <property type="gene ID" value="ENSBTAG00000002066.6"/>
</dbReference>
<evidence type="ECO:0000313" key="6">
    <source>
        <dbReference type="Ensembl" id="ENSBTAP00000090950.1"/>
    </source>
</evidence>
<accession>A0AAA9T2T5</accession>
<dbReference type="InterPro" id="IPR018247">
    <property type="entry name" value="EF_Hand_1_Ca_BS"/>
</dbReference>
<evidence type="ECO:0000256" key="3">
    <source>
        <dbReference type="ARBA" id="ARBA00022837"/>
    </source>
</evidence>
<evidence type="ECO:0000313" key="7">
    <source>
        <dbReference type="Proteomes" id="UP000009136"/>
    </source>
</evidence>
<keyword evidence="3" id="KW-0106">Calcium</keyword>
<evidence type="ECO:0000256" key="4">
    <source>
        <dbReference type="SAM" id="MobiDB-lite"/>
    </source>
</evidence>
<dbReference type="Gene3D" id="1.10.238.10">
    <property type="entry name" value="EF-hand"/>
    <property type="match status" value="1"/>
</dbReference>
<dbReference type="PROSITE" id="PS00018">
    <property type="entry name" value="EF_HAND_1"/>
    <property type="match status" value="1"/>
</dbReference>
<dbReference type="SUPFAM" id="SSF47473">
    <property type="entry name" value="EF-hand"/>
    <property type="match status" value="1"/>
</dbReference>
<dbReference type="Proteomes" id="UP000009136">
    <property type="component" value="Chromosome 4"/>
</dbReference>
<organism evidence="6 7">
    <name type="scientific">Bos taurus</name>
    <name type="common">Bovine</name>
    <dbReference type="NCBI Taxonomy" id="9913"/>
    <lineage>
        <taxon>Eukaryota</taxon>
        <taxon>Metazoa</taxon>
        <taxon>Chordata</taxon>
        <taxon>Craniata</taxon>
        <taxon>Vertebrata</taxon>
        <taxon>Euteleostomi</taxon>
        <taxon>Mammalia</taxon>
        <taxon>Eutheria</taxon>
        <taxon>Laurasiatheria</taxon>
        <taxon>Artiodactyla</taxon>
        <taxon>Ruminantia</taxon>
        <taxon>Pecora</taxon>
        <taxon>Bovidae</taxon>
        <taxon>Bovinae</taxon>
        <taxon>Bos</taxon>
    </lineage>
</organism>
<dbReference type="GO" id="GO:0005509">
    <property type="term" value="F:calcium ion binding"/>
    <property type="evidence" value="ECO:0007669"/>
    <property type="project" value="InterPro"/>
</dbReference>
<dbReference type="GeneTree" id="ENSGT00940000161682"/>
<dbReference type="PANTHER" id="PTHR23049">
    <property type="entry name" value="MYOSIN REGULATORY LIGHT CHAIN 2"/>
    <property type="match status" value="1"/>
</dbReference>
<evidence type="ECO:0000256" key="2">
    <source>
        <dbReference type="ARBA" id="ARBA00022737"/>
    </source>
</evidence>
<dbReference type="PROSITE" id="PS50222">
    <property type="entry name" value="EF_HAND_2"/>
    <property type="match status" value="1"/>
</dbReference>
<protein>
    <submittedName>
        <fullName evidence="6">Myosin light chain 7</fullName>
    </submittedName>
</protein>
<keyword evidence="7" id="KW-1185">Reference proteome</keyword>
<name>A0AAA9T2T5_BOVIN</name>
<feature type="region of interest" description="Disordered" evidence="4">
    <location>
        <begin position="152"/>
        <end position="204"/>
    </location>
</feature>
<feature type="region of interest" description="Disordered" evidence="4">
    <location>
        <begin position="1"/>
        <end position="21"/>
    </location>
</feature>
<feature type="domain" description="EF-hand" evidence="5">
    <location>
        <begin position="32"/>
        <end position="67"/>
    </location>
</feature>
<dbReference type="InterPro" id="IPR050403">
    <property type="entry name" value="Myosin_RLC"/>
</dbReference>
<feature type="compositionally biased region" description="Low complexity" evidence="4">
    <location>
        <begin position="9"/>
        <end position="21"/>
    </location>
</feature>
<evidence type="ECO:0000259" key="5">
    <source>
        <dbReference type="PROSITE" id="PS50222"/>
    </source>
</evidence>
<keyword evidence="1" id="KW-0479">Metal-binding</keyword>
<gene>
    <name evidence="6" type="primary">MYL7</name>
</gene>
<reference evidence="6" key="1">
    <citation type="submission" date="2018-03" db="EMBL/GenBank/DDBJ databases">
        <title>ARS-UCD1.2.</title>
        <authorList>
            <person name="Rosen B.D."/>
            <person name="Bickhart D.M."/>
            <person name="Koren S."/>
            <person name="Schnabel R.D."/>
            <person name="Hall R."/>
            <person name="Zimin A."/>
            <person name="Dreischer C."/>
            <person name="Schultheiss S."/>
            <person name="Schroeder S.G."/>
            <person name="Elsik C.G."/>
            <person name="Couldrey C."/>
            <person name="Liu G.E."/>
            <person name="Van Tassell C.P."/>
            <person name="Phillippy A.M."/>
            <person name="Smith T.P.L."/>
            <person name="Medrano J.F."/>
        </authorList>
    </citation>
    <scope>NUCLEOTIDE SEQUENCE [LARGE SCALE GENOMIC DNA]</scope>
    <source>
        <strain evidence="6">Hereford</strain>
    </source>
</reference>
<sequence>MASRKAGTRGKAAATKQAQRGSSNVFSMFEQAQIQEFKEAFSCIDQNRDGIICKSDLRETYSQLGKVNVPEEELDAMLQEGKGPINFTVFLTLFGEKLNGEPGAGLESLAGQQVCTPPGPGLNPTQSQSRPHLALAHPEDVGPISAFHEHLSPQASGLGSMPLHSLPNPQSQPPGQAQHFRKTADPSVSEPKGALCIRHPPGSL</sequence>
<proteinExistence type="predicted"/>
<reference evidence="6" key="3">
    <citation type="submission" date="2025-09" db="UniProtKB">
        <authorList>
            <consortium name="Ensembl"/>
        </authorList>
    </citation>
    <scope>IDENTIFICATION</scope>
    <source>
        <strain evidence="6">Hereford</strain>
    </source>
</reference>